<dbReference type="InterPro" id="IPR011687">
    <property type="entry name" value="Nop53/GLTSCR2"/>
</dbReference>
<dbReference type="PROSITE" id="PS50878">
    <property type="entry name" value="RT_POL"/>
    <property type="match status" value="1"/>
</dbReference>
<comment type="similarity">
    <text evidence="3">Belongs to the NOP53 family.</text>
</comment>
<dbReference type="Pfam" id="PF13456">
    <property type="entry name" value="RVT_3"/>
    <property type="match status" value="1"/>
</dbReference>
<evidence type="ECO:0000313" key="9">
    <source>
        <dbReference type="EMBL" id="KAK0591343.1"/>
    </source>
</evidence>
<dbReference type="CDD" id="cd06222">
    <property type="entry name" value="RNase_H_like"/>
    <property type="match status" value="1"/>
</dbReference>
<reference evidence="9" key="2">
    <citation type="submission" date="2023-06" db="EMBL/GenBank/DDBJ databases">
        <authorList>
            <person name="Swenson N.G."/>
            <person name="Wegrzyn J.L."/>
            <person name="Mcevoy S.L."/>
        </authorList>
    </citation>
    <scope>NUCLEOTIDE SEQUENCE</scope>
    <source>
        <strain evidence="9">NS2018</strain>
        <tissue evidence="9">Leaf</tissue>
    </source>
</reference>
<comment type="subcellular location">
    <subcellularLocation>
        <location evidence="1">Nucleus</location>
        <location evidence="1">Nucleolus</location>
    </subcellularLocation>
    <subcellularLocation>
        <location evidence="2">Nucleus</location>
        <location evidence="2">Nucleoplasm</location>
    </subcellularLocation>
</comment>
<feature type="domain" description="RNase H type-1" evidence="8">
    <location>
        <begin position="543"/>
        <end position="672"/>
    </location>
</feature>
<accession>A0AA39VUR3</accession>
<evidence type="ECO:0000313" key="10">
    <source>
        <dbReference type="Proteomes" id="UP001168877"/>
    </source>
</evidence>
<dbReference type="GO" id="GO:0003676">
    <property type="term" value="F:nucleic acid binding"/>
    <property type="evidence" value="ECO:0007669"/>
    <property type="project" value="InterPro"/>
</dbReference>
<comment type="caution">
    <text evidence="9">The sequence shown here is derived from an EMBL/GenBank/DDBJ whole genome shotgun (WGS) entry which is preliminary data.</text>
</comment>
<evidence type="ECO:0000256" key="6">
    <source>
        <dbReference type="ARBA" id="ARBA00023242"/>
    </source>
</evidence>
<organism evidence="9 10">
    <name type="scientific">Acer saccharum</name>
    <name type="common">Sugar maple</name>
    <dbReference type="NCBI Taxonomy" id="4024"/>
    <lineage>
        <taxon>Eukaryota</taxon>
        <taxon>Viridiplantae</taxon>
        <taxon>Streptophyta</taxon>
        <taxon>Embryophyta</taxon>
        <taxon>Tracheophyta</taxon>
        <taxon>Spermatophyta</taxon>
        <taxon>Magnoliopsida</taxon>
        <taxon>eudicotyledons</taxon>
        <taxon>Gunneridae</taxon>
        <taxon>Pentapetalae</taxon>
        <taxon>rosids</taxon>
        <taxon>malvids</taxon>
        <taxon>Sapindales</taxon>
        <taxon>Sapindaceae</taxon>
        <taxon>Hippocastanoideae</taxon>
        <taxon>Acereae</taxon>
        <taxon>Acer</taxon>
    </lineage>
</organism>
<dbReference type="InterPro" id="IPR044730">
    <property type="entry name" value="RNase_H-like_dom_plant"/>
</dbReference>
<feature type="domain" description="Reverse transcriptase" evidence="7">
    <location>
        <begin position="1"/>
        <end position="85"/>
    </location>
</feature>
<dbReference type="InterPro" id="IPR000477">
    <property type="entry name" value="RT_dom"/>
</dbReference>
<dbReference type="PANTHER" id="PTHR33116:SF80">
    <property type="entry name" value="REVERSE TRANSCRIPTASE ZINC-BINDING DOMAIN-CONTAINING PROTEIN"/>
    <property type="match status" value="1"/>
</dbReference>
<reference evidence="9" key="1">
    <citation type="journal article" date="2022" name="Plant J.">
        <title>Strategies of tolerance reflected in two North American maple genomes.</title>
        <authorList>
            <person name="McEvoy S.L."/>
            <person name="Sezen U.U."/>
            <person name="Trouern-Trend A."/>
            <person name="McMahon S.M."/>
            <person name="Schaberg P.G."/>
            <person name="Yang J."/>
            <person name="Wegrzyn J.L."/>
            <person name="Swenson N.G."/>
        </authorList>
    </citation>
    <scope>NUCLEOTIDE SEQUENCE</scope>
    <source>
        <strain evidence="9">NS2018</strain>
    </source>
</reference>
<dbReference type="GO" id="GO:0004523">
    <property type="term" value="F:RNA-DNA hybrid ribonuclease activity"/>
    <property type="evidence" value="ECO:0007669"/>
    <property type="project" value="InterPro"/>
</dbReference>
<evidence type="ECO:0000256" key="5">
    <source>
        <dbReference type="ARBA" id="ARBA00022517"/>
    </source>
</evidence>
<dbReference type="Pfam" id="PF13966">
    <property type="entry name" value="zf-RVT"/>
    <property type="match status" value="1"/>
</dbReference>
<keyword evidence="10" id="KW-1185">Reference proteome</keyword>
<evidence type="ECO:0000256" key="1">
    <source>
        <dbReference type="ARBA" id="ARBA00004604"/>
    </source>
</evidence>
<dbReference type="AlphaFoldDB" id="A0AA39VUR3"/>
<dbReference type="GO" id="GO:0042254">
    <property type="term" value="P:ribosome biogenesis"/>
    <property type="evidence" value="ECO:0007669"/>
    <property type="project" value="UniProtKB-KW"/>
</dbReference>
<sequence length="889" mass="101439">MGAPLISHLLYADDLLIFANGQKKSMKGLVDTLATYERWSGQIISKDKSALFPSKFISLSRKRELLRRTGFKEGQFPVTYLGAPLVSGRLLSRFVEPLVEKIGNKVAGWKCSFLSQGARVILLWHVLSSMPIHILSVVNVPRVIIDRINSILANFFWGGGEGKRKLHWRAWSKICKPIREGGLGVRDLHEVQKSLHMKFAYRLLTSEGLWADFFKAKYLRDNHLMSYTRKASSSRFWRSVVASVPEVMENVQVLLRGGNSYFWYDRWLASGLLSIRFSDIPNKKLRIKDCWVDKAWNIESLKDLVEDEVMEEIIQTRISGHGGSDVCVWKPSPDGIFTTASAWEVFRQKQDIMPWHDWFWNRFLPKKISICNWRAWFNSLAVDERVQNKGISLASACDCCSPQVRESIDHILVTGHIAAQIWDRASRLLNVPCLIFDTWKARISAWMILAKKVSLSGNLTGMLPCIITWCLWNRRCKARMEGLKAGTEHVWRSVKTWLKILATELKVHKKLTAQDTHLLNELHLEPPNVAVQKCLLVGWIKPPCGWVKLNCDGSARNNPGSSGGGGILRDANGYFKGAFTSHYGIGSNNRAELKALFDGIRLCKRLSYSSVIIESDSKIVVDWFRVGKCTLWYLWDFWDDCIKEMQGMNVRIIHQYREGNQAADFLAKLGERGSNVIYEDFHELPRLLQVIPAVEVEAPGCSFNPTYESRQESLAQAVAEEMQKVYQNELGPEPIPFTVPGHAIDDEDRYFLEVDNASDDEGNVENLSENAQEKSLPDIIQEIAKEGEENKKRHMRRLVAKQERLKVRPPRLGRHKFEPAPTQVLLSEEINGSLRKLKDESVIATGILDIWANDEGNIQLSLPDIIQEIAEEDEENKKRHLRLVAKQEN</sequence>
<dbReference type="SUPFAM" id="SSF53098">
    <property type="entry name" value="Ribonuclease H-like"/>
    <property type="match status" value="1"/>
</dbReference>
<proteinExistence type="inferred from homology"/>
<gene>
    <name evidence="9" type="ORF">LWI29_000290</name>
</gene>
<dbReference type="GO" id="GO:0005654">
    <property type="term" value="C:nucleoplasm"/>
    <property type="evidence" value="ECO:0007669"/>
    <property type="project" value="UniProtKB-SubCell"/>
</dbReference>
<dbReference type="InterPro" id="IPR026960">
    <property type="entry name" value="RVT-Znf"/>
</dbReference>
<protein>
    <recommendedName>
        <fullName evidence="4">Ribosome biogenesis protein NOP53</fullName>
    </recommendedName>
</protein>
<dbReference type="InterPro" id="IPR012337">
    <property type="entry name" value="RNaseH-like_sf"/>
</dbReference>
<dbReference type="EMBL" id="JAUESC010000380">
    <property type="protein sequence ID" value="KAK0591343.1"/>
    <property type="molecule type" value="Genomic_DNA"/>
</dbReference>
<name>A0AA39VUR3_ACESA</name>
<dbReference type="InterPro" id="IPR002156">
    <property type="entry name" value="RNaseH_domain"/>
</dbReference>
<evidence type="ECO:0000256" key="2">
    <source>
        <dbReference type="ARBA" id="ARBA00004642"/>
    </source>
</evidence>
<dbReference type="Proteomes" id="UP001168877">
    <property type="component" value="Unassembled WGS sequence"/>
</dbReference>
<dbReference type="PANTHER" id="PTHR33116">
    <property type="entry name" value="REVERSE TRANSCRIPTASE ZINC-BINDING DOMAIN-CONTAINING PROTEIN-RELATED-RELATED"/>
    <property type="match status" value="1"/>
</dbReference>
<dbReference type="Pfam" id="PF07767">
    <property type="entry name" value="Nop53"/>
    <property type="match status" value="2"/>
</dbReference>
<dbReference type="InterPro" id="IPR036397">
    <property type="entry name" value="RNaseH_sf"/>
</dbReference>
<evidence type="ECO:0000256" key="3">
    <source>
        <dbReference type="ARBA" id="ARBA00008838"/>
    </source>
</evidence>
<evidence type="ECO:0000259" key="8">
    <source>
        <dbReference type="PROSITE" id="PS50879"/>
    </source>
</evidence>
<keyword evidence="5" id="KW-0690">Ribosome biogenesis</keyword>
<dbReference type="GO" id="GO:0005730">
    <property type="term" value="C:nucleolus"/>
    <property type="evidence" value="ECO:0007669"/>
    <property type="project" value="UniProtKB-SubCell"/>
</dbReference>
<dbReference type="Gene3D" id="3.30.420.10">
    <property type="entry name" value="Ribonuclease H-like superfamily/Ribonuclease H"/>
    <property type="match status" value="1"/>
</dbReference>
<evidence type="ECO:0000256" key="4">
    <source>
        <dbReference type="ARBA" id="ARBA00018339"/>
    </source>
</evidence>
<dbReference type="PROSITE" id="PS50879">
    <property type="entry name" value="RNASE_H_1"/>
    <property type="match status" value="1"/>
</dbReference>
<evidence type="ECO:0000259" key="7">
    <source>
        <dbReference type="PROSITE" id="PS50878"/>
    </source>
</evidence>
<keyword evidence="6" id="KW-0539">Nucleus</keyword>